<organism evidence="1">
    <name type="scientific">freshwater metagenome</name>
    <dbReference type="NCBI Taxonomy" id="449393"/>
    <lineage>
        <taxon>unclassified sequences</taxon>
        <taxon>metagenomes</taxon>
        <taxon>ecological metagenomes</taxon>
    </lineage>
</organism>
<evidence type="ECO:0000313" key="1">
    <source>
        <dbReference type="EMBL" id="CAB4804235.1"/>
    </source>
</evidence>
<gene>
    <name evidence="1" type="ORF">UFOPK2992_01190</name>
</gene>
<reference evidence="1" key="1">
    <citation type="submission" date="2020-05" db="EMBL/GenBank/DDBJ databases">
        <authorList>
            <person name="Chiriac C."/>
            <person name="Salcher M."/>
            <person name="Ghai R."/>
            <person name="Kavagutti S V."/>
        </authorList>
    </citation>
    <scope>NUCLEOTIDE SEQUENCE</scope>
</reference>
<name>A0A6J6Y769_9ZZZZ</name>
<protein>
    <submittedName>
        <fullName evidence="1">Unannotated protein</fullName>
    </submittedName>
</protein>
<sequence>MKSRAGNDTMVPVTGGSFAGNTAAAVTSDVGRTKPAPNSDAVNAIEAIRRRNEMGDWLGAVVDRSKQILALSFMWGFPIFRQTSCESCTWYPTG</sequence>
<dbReference type="AlphaFoldDB" id="A0A6J6Y769"/>
<proteinExistence type="predicted"/>
<accession>A0A6J6Y769</accession>
<dbReference type="EMBL" id="CAFAAI010000208">
    <property type="protein sequence ID" value="CAB4804235.1"/>
    <property type="molecule type" value="Genomic_DNA"/>
</dbReference>